<dbReference type="Gene3D" id="3.30.559.10">
    <property type="entry name" value="Chloramphenicol acetyltransferase-like domain"/>
    <property type="match status" value="2"/>
</dbReference>
<dbReference type="PANTHER" id="PTHR23501">
    <property type="entry name" value="MAJOR FACILITATOR SUPERFAMILY"/>
    <property type="match status" value="1"/>
</dbReference>
<comment type="caution">
    <text evidence="11">The sequence shown here is derived from an EMBL/GenBank/DDBJ whole genome shotgun (WGS) entry which is preliminary data.</text>
</comment>
<dbReference type="Proteomes" id="UP000007129">
    <property type="component" value="Unassembled WGS sequence"/>
</dbReference>
<name>K2S3K1_MACPH</name>
<evidence type="ECO:0000256" key="7">
    <source>
        <dbReference type="ARBA" id="ARBA00023180"/>
    </source>
</evidence>
<dbReference type="InParanoid" id="K2S3K1"/>
<feature type="transmembrane region" description="Helical" evidence="9">
    <location>
        <begin position="141"/>
        <end position="163"/>
    </location>
</feature>
<keyword evidence="6 9" id="KW-0472">Membrane</keyword>
<feature type="compositionally biased region" description="Polar residues" evidence="8">
    <location>
        <begin position="1"/>
        <end position="23"/>
    </location>
</feature>
<keyword evidence="3 11" id="KW-0808">Transferase</keyword>
<evidence type="ECO:0000313" key="11">
    <source>
        <dbReference type="EMBL" id="EKG19587.1"/>
    </source>
</evidence>
<dbReference type="HOGENOM" id="CLU_332345_0_0_1"/>
<gene>
    <name evidence="11" type="ORF">MPH_03451</name>
</gene>
<dbReference type="eggNOG" id="KOG0254">
    <property type="taxonomic scope" value="Eukaryota"/>
</dbReference>
<evidence type="ECO:0000256" key="3">
    <source>
        <dbReference type="ARBA" id="ARBA00022679"/>
    </source>
</evidence>
<evidence type="ECO:0000259" key="10">
    <source>
        <dbReference type="Pfam" id="PF22664"/>
    </source>
</evidence>
<evidence type="ECO:0000256" key="9">
    <source>
        <dbReference type="SAM" id="Phobius"/>
    </source>
</evidence>
<dbReference type="InterPro" id="IPR036259">
    <property type="entry name" value="MFS_trans_sf"/>
</dbReference>
<dbReference type="GO" id="GO:0022857">
    <property type="term" value="F:transmembrane transporter activity"/>
    <property type="evidence" value="ECO:0007669"/>
    <property type="project" value="TreeGrafter"/>
</dbReference>
<dbReference type="OrthoDB" id="1862401at2759"/>
<comment type="subcellular location">
    <subcellularLocation>
        <location evidence="1">Membrane</location>
        <topology evidence="1">Multi-pass membrane protein</topology>
    </subcellularLocation>
</comment>
<dbReference type="GO" id="GO:0016740">
    <property type="term" value="F:transferase activity"/>
    <property type="evidence" value="ECO:0007669"/>
    <property type="project" value="UniProtKB-KW"/>
</dbReference>
<feature type="transmembrane region" description="Helical" evidence="9">
    <location>
        <begin position="48"/>
        <end position="66"/>
    </location>
</feature>
<dbReference type="EMBL" id="AHHD01000163">
    <property type="protein sequence ID" value="EKG19587.1"/>
    <property type="molecule type" value="Genomic_DNA"/>
</dbReference>
<feature type="transmembrane region" description="Helical" evidence="9">
    <location>
        <begin position="111"/>
        <end position="129"/>
    </location>
</feature>
<evidence type="ECO:0000256" key="4">
    <source>
        <dbReference type="ARBA" id="ARBA00022692"/>
    </source>
</evidence>
<feature type="domain" description="Trichothecene 3-O-acetyltransferase-like N-terminal" evidence="10">
    <location>
        <begin position="414"/>
        <end position="560"/>
    </location>
</feature>
<accession>K2S3K1</accession>
<dbReference type="GO" id="GO:0005886">
    <property type="term" value="C:plasma membrane"/>
    <property type="evidence" value="ECO:0007669"/>
    <property type="project" value="TreeGrafter"/>
</dbReference>
<dbReference type="InterPro" id="IPR054710">
    <property type="entry name" value="Tri101-like_N"/>
</dbReference>
<feature type="transmembrane region" description="Helical" evidence="9">
    <location>
        <begin position="266"/>
        <end position="291"/>
    </location>
</feature>
<evidence type="ECO:0000256" key="2">
    <source>
        <dbReference type="ARBA" id="ARBA00022448"/>
    </source>
</evidence>
<feature type="transmembrane region" description="Helical" evidence="9">
    <location>
        <begin position="303"/>
        <end position="326"/>
    </location>
</feature>
<feature type="transmembrane region" description="Helical" evidence="9">
    <location>
        <begin position="175"/>
        <end position="200"/>
    </location>
</feature>
<feature type="region of interest" description="Disordered" evidence="8">
    <location>
        <begin position="1"/>
        <end position="40"/>
    </location>
</feature>
<dbReference type="SUPFAM" id="SSF103473">
    <property type="entry name" value="MFS general substrate transporter"/>
    <property type="match status" value="1"/>
</dbReference>
<sequence length="861" mass="91718">MASSSSDSRSKPFQTLTTASSTVPLRHGAPDAEGPSEQDAQADEKQDWRFWAVFASLSLTSFVCALNQGVLIPAMPSIVHELGGTYDYIWAFTSYNLAHAREVFSRMDWRGNAIFVAACVSSVLALGWAGTIHPWGSIEVLLPLLLGLAGFAGFVVYEAFAPFPMLPPHMFRNRNFVASWTMSFASGLVSTMLGFFMVYLQGVLASSPAEAGVQYLPAVFATTFSALAGGQLLSKTGDYKSIHIVCAAIQTAGAGLMSTLDERSPTAMWVVFRMIAGIGPGALGATVLPAAQAALSPSDVAKSAAALAFGQSLGSLWGLAVPAAVFNGRAQQLAHRVQDPIASRQLSGGQAYSRATKAFLDSLSVERGTRAQTVGVFVDSLRLVWYTQIGLSALCFMQRTWRLSVLDNLYGTGYVSCYFCFPLAGPTAKDTAVERIKKGLEATLATFPILGGILTTIHDADGRPQTAVQRQADVSDVFKAGILVVDEIERSVFPYSYEQWREAGFPIKELPGDRLSRASADTSKPAPVCVIKLNFIEGGLVLAIIVERAVLDGSSATAALNHIARHTWNGAEAPTTTDNDGSAPPRIFLPARLDGDKAVPDCLPEFNFDSSVPVFTGCPRSTGRVFSFASATLVALKAAVMEHMRAAGQPGWVSTNNCLNALIWLGVLRARARRLGDNATAKFAAAVDLRGRVDPPVPHEYLRNTVLFALAQTRLSSFPDRGLAGSIANITHAAMAVRAAIDAVDSSFVRERVAFLGSKLGGCGPREVALAALRAMDVGHTGLFLSSAAAFMSGASFDLDASGRGQCAEATRKPYVGFPGTLFVLPGAARCVDVMVELEEDEMESFAQDEFLGAYVQRVVD</sequence>
<evidence type="ECO:0000256" key="8">
    <source>
        <dbReference type="SAM" id="MobiDB-lite"/>
    </source>
</evidence>
<keyword evidence="5 9" id="KW-1133">Transmembrane helix</keyword>
<dbReference type="InterPro" id="IPR023213">
    <property type="entry name" value="CAT-like_dom_sf"/>
</dbReference>
<keyword evidence="2" id="KW-0813">Transport</keyword>
<dbReference type="VEuPathDB" id="FungiDB:MPH_03451"/>
<evidence type="ECO:0000256" key="5">
    <source>
        <dbReference type="ARBA" id="ARBA00022989"/>
    </source>
</evidence>
<evidence type="ECO:0000313" key="12">
    <source>
        <dbReference type="Proteomes" id="UP000007129"/>
    </source>
</evidence>
<protein>
    <submittedName>
        <fullName evidence="11">Transferase</fullName>
    </submittedName>
</protein>
<evidence type="ECO:0000256" key="1">
    <source>
        <dbReference type="ARBA" id="ARBA00004141"/>
    </source>
</evidence>
<keyword evidence="4 9" id="KW-0812">Transmembrane</keyword>
<evidence type="ECO:0000256" key="6">
    <source>
        <dbReference type="ARBA" id="ARBA00023136"/>
    </source>
</evidence>
<dbReference type="AlphaFoldDB" id="K2S3K1"/>
<keyword evidence="7" id="KW-0325">Glycoprotein</keyword>
<proteinExistence type="predicted"/>
<dbReference type="Gene3D" id="1.20.1250.20">
    <property type="entry name" value="MFS general substrate transporter like domains"/>
    <property type="match status" value="1"/>
</dbReference>
<dbReference type="Pfam" id="PF22664">
    <property type="entry name" value="TRI-like_N"/>
    <property type="match status" value="1"/>
</dbReference>
<reference evidence="11 12" key="1">
    <citation type="journal article" date="2012" name="BMC Genomics">
        <title>Tools to kill: Genome of one of the most destructive plant pathogenic fungi Macrophomina phaseolina.</title>
        <authorList>
            <person name="Islam M.S."/>
            <person name="Haque M.S."/>
            <person name="Islam M.M."/>
            <person name="Emdad E.M."/>
            <person name="Halim A."/>
            <person name="Hossen Q.M.M."/>
            <person name="Hossain M.Z."/>
            <person name="Ahmed B."/>
            <person name="Rahim S."/>
            <person name="Rahman M.S."/>
            <person name="Alam M.M."/>
            <person name="Hou S."/>
            <person name="Wan X."/>
            <person name="Saito J.A."/>
            <person name="Alam M."/>
        </authorList>
    </citation>
    <scope>NUCLEOTIDE SEQUENCE [LARGE SCALE GENOMIC DNA]</scope>
    <source>
        <strain evidence="11 12">MS6</strain>
    </source>
</reference>
<organism evidence="11 12">
    <name type="scientific">Macrophomina phaseolina (strain MS6)</name>
    <name type="common">Charcoal rot fungus</name>
    <dbReference type="NCBI Taxonomy" id="1126212"/>
    <lineage>
        <taxon>Eukaryota</taxon>
        <taxon>Fungi</taxon>
        <taxon>Dikarya</taxon>
        <taxon>Ascomycota</taxon>
        <taxon>Pezizomycotina</taxon>
        <taxon>Dothideomycetes</taxon>
        <taxon>Dothideomycetes incertae sedis</taxon>
        <taxon>Botryosphaeriales</taxon>
        <taxon>Botryosphaeriaceae</taxon>
        <taxon>Macrophomina</taxon>
    </lineage>
</organism>
<feature type="transmembrane region" description="Helical" evidence="9">
    <location>
        <begin position="212"/>
        <end position="230"/>
    </location>
</feature>
<dbReference type="PANTHER" id="PTHR23501:SF187">
    <property type="entry name" value="MAJOR FACILITATOR SUPERFAMILY (MFS) PROFILE DOMAIN-CONTAINING PROTEIN"/>
    <property type="match status" value="1"/>
</dbReference>